<dbReference type="EMBL" id="BMGZ01000003">
    <property type="protein sequence ID" value="GGI00785.1"/>
    <property type="molecule type" value="Genomic_DNA"/>
</dbReference>
<dbReference type="AlphaFoldDB" id="A0A8J3A942"/>
<dbReference type="EMBL" id="VCJR02000003">
    <property type="protein sequence ID" value="NHK28943.1"/>
    <property type="molecule type" value="Genomic_DNA"/>
</dbReference>
<name>A0A8J3A942_9PROT</name>
<proteinExistence type="predicted"/>
<evidence type="ECO:0000256" key="1">
    <source>
        <dbReference type="SAM" id="SignalP"/>
    </source>
</evidence>
<evidence type="ECO:0000313" key="2">
    <source>
        <dbReference type="EMBL" id="GGI00785.1"/>
    </source>
</evidence>
<protein>
    <submittedName>
        <fullName evidence="2">Uncharacterized protein</fullName>
    </submittedName>
</protein>
<reference evidence="3 5" key="2">
    <citation type="submission" date="2020-02" db="EMBL/GenBank/DDBJ databases">
        <title>Genome sequence of Parvularcula flava strain NH6-79.</title>
        <authorList>
            <person name="Abdul Karim M.H."/>
            <person name="Lam M.Q."/>
            <person name="Chen S.J."/>
            <person name="Yahya A."/>
            <person name="Shahir S."/>
            <person name="Shamsir M.S."/>
            <person name="Chong C.S."/>
        </authorList>
    </citation>
    <scope>NUCLEOTIDE SEQUENCE [LARGE SCALE GENOMIC DNA]</scope>
    <source>
        <strain evidence="3 5">NH6-79</strain>
    </source>
</reference>
<feature type="chain" id="PRO_5035251976" evidence="1">
    <location>
        <begin position="22"/>
        <end position="145"/>
    </location>
</feature>
<gene>
    <name evidence="3" type="ORF">FF098_013555</name>
    <name evidence="2" type="ORF">GCM10011355_29900</name>
</gene>
<sequence length="145" mass="15576">MTFIIRSSLAAIFMTMLVACGGGNDSPADIDMTAEQANGPKDYIAVYEKQLLIIAEAVESVADEESAQKAAAIIRDASSELEIVATKADGMSQMEKARFAMSYATNLADTQMRLMEAMTKLASTDPETVQLISDAMDELPSPVEE</sequence>
<comment type="caution">
    <text evidence="2">The sequence shown here is derived from an EMBL/GenBank/DDBJ whole genome shotgun (WGS) entry which is preliminary data.</text>
</comment>
<dbReference type="Proteomes" id="UP000818603">
    <property type="component" value="Unassembled WGS sequence"/>
</dbReference>
<dbReference type="RefSeq" id="WP_155141499.1">
    <property type="nucleotide sequence ID" value="NZ_BMGZ01000003.1"/>
</dbReference>
<evidence type="ECO:0000313" key="5">
    <source>
        <dbReference type="Proteomes" id="UP000818603"/>
    </source>
</evidence>
<evidence type="ECO:0000313" key="4">
    <source>
        <dbReference type="Proteomes" id="UP000621856"/>
    </source>
</evidence>
<organism evidence="2 4">
    <name type="scientific">Aquisalinus luteolus</name>
    <dbReference type="NCBI Taxonomy" id="1566827"/>
    <lineage>
        <taxon>Bacteria</taxon>
        <taxon>Pseudomonadati</taxon>
        <taxon>Pseudomonadota</taxon>
        <taxon>Alphaproteobacteria</taxon>
        <taxon>Parvularculales</taxon>
        <taxon>Parvularculaceae</taxon>
        <taxon>Aquisalinus</taxon>
    </lineage>
</organism>
<accession>A0A8J3A942</accession>
<keyword evidence="5" id="KW-1185">Reference proteome</keyword>
<evidence type="ECO:0000313" key="3">
    <source>
        <dbReference type="EMBL" id="NHK28943.1"/>
    </source>
</evidence>
<reference evidence="2" key="3">
    <citation type="submission" date="2020-09" db="EMBL/GenBank/DDBJ databases">
        <authorList>
            <person name="Sun Q."/>
            <person name="Zhou Y."/>
        </authorList>
    </citation>
    <scope>NUCLEOTIDE SEQUENCE</scope>
    <source>
        <strain evidence="2">CGMCC 1.14984</strain>
    </source>
</reference>
<feature type="signal peptide" evidence="1">
    <location>
        <begin position="1"/>
        <end position="21"/>
    </location>
</feature>
<keyword evidence="1" id="KW-0732">Signal</keyword>
<reference evidence="2" key="1">
    <citation type="journal article" date="2014" name="Int. J. Syst. Evol. Microbiol.">
        <title>Complete genome sequence of Corynebacterium casei LMG S-19264T (=DSM 44701T), isolated from a smear-ripened cheese.</title>
        <authorList>
            <consortium name="US DOE Joint Genome Institute (JGI-PGF)"/>
            <person name="Walter F."/>
            <person name="Albersmeier A."/>
            <person name="Kalinowski J."/>
            <person name="Ruckert C."/>
        </authorList>
    </citation>
    <scope>NUCLEOTIDE SEQUENCE</scope>
    <source>
        <strain evidence="2">CGMCC 1.14984</strain>
    </source>
</reference>
<dbReference type="Proteomes" id="UP000621856">
    <property type="component" value="Unassembled WGS sequence"/>
</dbReference>
<dbReference type="PROSITE" id="PS51257">
    <property type="entry name" value="PROKAR_LIPOPROTEIN"/>
    <property type="match status" value="1"/>
</dbReference>